<proteinExistence type="predicted"/>
<reference evidence="1 2" key="1">
    <citation type="journal article" date="2013" name="Front. Microbiol.">
        <title>The genome of Nitrospina gracilis illuminates the metabolism and evolution of the major marine nitrite oxidizer.</title>
        <authorList>
            <person name="Luecker S."/>
            <person name="Nowka B."/>
            <person name="Rattei T."/>
            <person name="Spieck E."/>
            <person name="and Daims H."/>
        </authorList>
    </citation>
    <scope>NUCLEOTIDE SEQUENCE [LARGE SCALE GENOMIC DNA]</scope>
    <source>
        <strain evidence="1 2">3/211</strain>
    </source>
</reference>
<accession>M1YJF3</accession>
<evidence type="ECO:0000313" key="1">
    <source>
        <dbReference type="EMBL" id="CCQ90642.1"/>
    </source>
</evidence>
<evidence type="ECO:0000313" key="2">
    <source>
        <dbReference type="Proteomes" id="UP000011704"/>
    </source>
</evidence>
<dbReference type="EMBL" id="CAQJ01000037">
    <property type="protein sequence ID" value="CCQ90642.1"/>
    <property type="molecule type" value="Genomic_DNA"/>
</dbReference>
<dbReference type="AlphaFoldDB" id="M1YJF3"/>
<dbReference type="STRING" id="1266370.NITGR_330040"/>
<dbReference type="InParanoid" id="M1YJF3"/>
<comment type="caution">
    <text evidence="1">The sequence shown here is derived from an EMBL/GenBank/DDBJ whole genome shotgun (WGS) entry which is preliminary data.</text>
</comment>
<name>M1YJF3_NITG3</name>
<dbReference type="HOGENOM" id="CLU_1282097_0_0_0"/>
<protein>
    <submittedName>
        <fullName evidence="1">Uncharacterized protein</fullName>
    </submittedName>
</protein>
<dbReference type="Proteomes" id="UP000011704">
    <property type="component" value="Unassembled WGS sequence"/>
</dbReference>
<sequence>MSGTAWASSVHNHSMVPVKWEFSKTIQAKIDRSFQATKSLGTLGLSKFEQRKFDHYGIKVNNRFKSHYNGHVLNVERTTMGLRILNIADMSRIAATETIPVRELEGIAFMMKNARESHAGHDHAVRHIEWTFSNTTHEKVMDRLNSTSGPAFVGLSEFEHTLLDEYGIRIGNAFQADIMDLPYMAMRTSGGLVVHRKLQGGVVAERTVSNNADRF</sequence>
<gene>
    <name evidence="1" type="ORF">NITGR_330040</name>
</gene>
<organism evidence="1 2">
    <name type="scientific">Nitrospina gracilis (strain 3/211)</name>
    <dbReference type="NCBI Taxonomy" id="1266370"/>
    <lineage>
        <taxon>Bacteria</taxon>
        <taxon>Pseudomonadati</taxon>
        <taxon>Nitrospinota/Tectimicrobiota group</taxon>
        <taxon>Nitrospinota</taxon>
        <taxon>Nitrospinia</taxon>
        <taxon>Nitrospinales</taxon>
        <taxon>Nitrospinaceae</taxon>
        <taxon>Nitrospina</taxon>
    </lineage>
</organism>
<keyword evidence="2" id="KW-1185">Reference proteome</keyword>